<gene>
    <name evidence="2" type="ORF">GCM10010406_50390</name>
</gene>
<dbReference type="Gene3D" id="3.40.50.1820">
    <property type="entry name" value="alpha/beta hydrolase"/>
    <property type="match status" value="1"/>
</dbReference>
<accession>A0ABN3MSL8</accession>
<reference evidence="2 3" key="1">
    <citation type="journal article" date="2019" name="Int. J. Syst. Evol. Microbiol.">
        <title>The Global Catalogue of Microorganisms (GCM) 10K type strain sequencing project: providing services to taxonomists for standard genome sequencing and annotation.</title>
        <authorList>
            <consortium name="The Broad Institute Genomics Platform"/>
            <consortium name="The Broad Institute Genome Sequencing Center for Infectious Disease"/>
            <person name="Wu L."/>
            <person name="Ma J."/>
        </authorList>
    </citation>
    <scope>NUCLEOTIDE SEQUENCE [LARGE SCALE GENOMIC DNA]</scope>
    <source>
        <strain evidence="2 3">JCM 6307</strain>
    </source>
</reference>
<dbReference type="InterPro" id="IPR029058">
    <property type="entry name" value="AB_hydrolase_fold"/>
</dbReference>
<dbReference type="Proteomes" id="UP001501358">
    <property type="component" value="Unassembled WGS sequence"/>
</dbReference>
<sequence length="298" mass="31018">MARARANGTELEYDTFGDPADPALLLVMGLGMQMTAWQESFCTALAGRGFFVVRHDNRDAGLSTAFDDAPPVDFSAVRPGDRSTVPYLLEDMAADSAGLLDALGVPAAHVVGASMGGMICQQLAVDHPSRVLSLCSIMSTTGDPSVGRADPKVASHVLFSAPAPDREAVIDWNVRTLELIGSPRYPVDEEVLRRMTADAFDRSYRPAGTARQLAAIMASPDRTGALGSVTVPTLVVHGEEDPLIHVSGGEATAAAVPGAELLLLPGMGHDLPVQLEETVADAIARNASRAAGGPAPAA</sequence>
<dbReference type="GO" id="GO:0016787">
    <property type="term" value="F:hydrolase activity"/>
    <property type="evidence" value="ECO:0007669"/>
    <property type="project" value="UniProtKB-KW"/>
</dbReference>
<keyword evidence="3" id="KW-1185">Reference proteome</keyword>
<evidence type="ECO:0000313" key="2">
    <source>
        <dbReference type="EMBL" id="GAA2507749.1"/>
    </source>
</evidence>
<organism evidence="2 3">
    <name type="scientific">Streptomyces thermolineatus</name>
    <dbReference type="NCBI Taxonomy" id="44033"/>
    <lineage>
        <taxon>Bacteria</taxon>
        <taxon>Bacillati</taxon>
        <taxon>Actinomycetota</taxon>
        <taxon>Actinomycetes</taxon>
        <taxon>Kitasatosporales</taxon>
        <taxon>Streptomycetaceae</taxon>
        <taxon>Streptomyces</taxon>
    </lineage>
</organism>
<dbReference type="InterPro" id="IPR050471">
    <property type="entry name" value="AB_hydrolase"/>
</dbReference>
<dbReference type="PANTHER" id="PTHR43433">
    <property type="entry name" value="HYDROLASE, ALPHA/BETA FOLD FAMILY PROTEIN"/>
    <property type="match status" value="1"/>
</dbReference>
<dbReference type="EMBL" id="BAAATA010000043">
    <property type="protein sequence ID" value="GAA2507749.1"/>
    <property type="molecule type" value="Genomic_DNA"/>
</dbReference>
<dbReference type="RefSeq" id="WP_344385647.1">
    <property type="nucleotide sequence ID" value="NZ_BAAATA010000043.1"/>
</dbReference>
<evidence type="ECO:0000259" key="1">
    <source>
        <dbReference type="Pfam" id="PF00561"/>
    </source>
</evidence>
<comment type="caution">
    <text evidence="2">The sequence shown here is derived from an EMBL/GenBank/DDBJ whole genome shotgun (WGS) entry which is preliminary data.</text>
</comment>
<protein>
    <submittedName>
        <fullName evidence="2">Alpha/beta hydrolase</fullName>
    </submittedName>
</protein>
<evidence type="ECO:0000313" key="3">
    <source>
        <dbReference type="Proteomes" id="UP001501358"/>
    </source>
</evidence>
<feature type="domain" description="AB hydrolase-1" evidence="1">
    <location>
        <begin position="22"/>
        <end position="271"/>
    </location>
</feature>
<proteinExistence type="predicted"/>
<name>A0ABN3MSL8_9ACTN</name>
<dbReference type="PANTHER" id="PTHR43433:SF5">
    <property type="entry name" value="AB HYDROLASE-1 DOMAIN-CONTAINING PROTEIN"/>
    <property type="match status" value="1"/>
</dbReference>
<dbReference type="SUPFAM" id="SSF53474">
    <property type="entry name" value="alpha/beta-Hydrolases"/>
    <property type="match status" value="1"/>
</dbReference>
<dbReference type="PRINTS" id="PR00111">
    <property type="entry name" value="ABHYDROLASE"/>
</dbReference>
<dbReference type="Pfam" id="PF00561">
    <property type="entry name" value="Abhydrolase_1"/>
    <property type="match status" value="1"/>
</dbReference>
<keyword evidence="2" id="KW-0378">Hydrolase</keyword>
<dbReference type="InterPro" id="IPR000073">
    <property type="entry name" value="AB_hydrolase_1"/>
</dbReference>